<proteinExistence type="predicted"/>
<sequence>AGAGAAQGREPDQGHNGAHRLVQRREVQAEGVQPPPQVDEARPGLHVRRVSPPGLPLAVRDRPVEGARLPPLRRARDDDVRRADKRLHRHEPRGVVDARDARHGRAPDHIQHLLLPDPDRRRAEPGGPELRPRGVRVEEEGPGQGRRAQADRGELPSGRSGLRRPAREPRGVHPPREQVLHDGPDGPVEGEGGAPRRGDVPGRQRPHVRGRRGSPGPEGSQVPQEYVRHLLLHGAGVHAPAQEPGEAGRPGGRHRDDVGGLLGVQPDTDEHLAPETRAAAEED</sequence>
<evidence type="ECO:0000256" key="1">
    <source>
        <dbReference type="SAM" id="MobiDB-lite"/>
    </source>
</evidence>
<protein>
    <submittedName>
        <fullName evidence="2">Uncharacterized protein</fullName>
    </submittedName>
</protein>
<evidence type="ECO:0000313" key="3">
    <source>
        <dbReference type="Proteomes" id="UP000266841"/>
    </source>
</evidence>
<feature type="region of interest" description="Disordered" evidence="1">
    <location>
        <begin position="1"/>
        <end position="283"/>
    </location>
</feature>
<organism evidence="2 3">
    <name type="scientific">Thalassiosira oceanica</name>
    <name type="common">Marine diatom</name>
    <dbReference type="NCBI Taxonomy" id="159749"/>
    <lineage>
        <taxon>Eukaryota</taxon>
        <taxon>Sar</taxon>
        <taxon>Stramenopiles</taxon>
        <taxon>Ochrophyta</taxon>
        <taxon>Bacillariophyta</taxon>
        <taxon>Coscinodiscophyceae</taxon>
        <taxon>Thalassiosirophycidae</taxon>
        <taxon>Thalassiosirales</taxon>
        <taxon>Thalassiosiraceae</taxon>
        <taxon>Thalassiosira</taxon>
    </lineage>
</organism>
<feature type="compositionally biased region" description="Basic and acidic residues" evidence="1">
    <location>
        <begin position="92"/>
        <end position="139"/>
    </location>
</feature>
<feature type="non-terminal residue" evidence="2">
    <location>
        <position position="1"/>
    </location>
</feature>
<gene>
    <name evidence="2" type="ORF">THAOC_30420</name>
</gene>
<feature type="compositionally biased region" description="Basic and acidic residues" evidence="1">
    <location>
        <begin position="268"/>
        <end position="283"/>
    </location>
</feature>
<feature type="compositionally biased region" description="Basic and acidic residues" evidence="1">
    <location>
        <begin position="165"/>
        <end position="184"/>
    </location>
</feature>
<dbReference type="AlphaFoldDB" id="K0RV07"/>
<keyword evidence="3" id="KW-1185">Reference proteome</keyword>
<dbReference type="Proteomes" id="UP000266841">
    <property type="component" value="Unassembled WGS sequence"/>
</dbReference>
<evidence type="ECO:0000313" key="2">
    <source>
        <dbReference type="EMBL" id="EJK50552.1"/>
    </source>
</evidence>
<accession>K0RV07</accession>
<name>K0RV07_THAOC</name>
<reference evidence="2 3" key="1">
    <citation type="journal article" date="2012" name="Genome Biol.">
        <title>Genome and low-iron response of an oceanic diatom adapted to chronic iron limitation.</title>
        <authorList>
            <person name="Lommer M."/>
            <person name="Specht M."/>
            <person name="Roy A.S."/>
            <person name="Kraemer L."/>
            <person name="Andreson R."/>
            <person name="Gutowska M.A."/>
            <person name="Wolf J."/>
            <person name="Bergner S.V."/>
            <person name="Schilhabel M.B."/>
            <person name="Klostermeier U.C."/>
            <person name="Beiko R.G."/>
            <person name="Rosenstiel P."/>
            <person name="Hippler M."/>
            <person name="Laroche J."/>
        </authorList>
    </citation>
    <scope>NUCLEOTIDE SEQUENCE [LARGE SCALE GENOMIC DNA]</scope>
    <source>
        <strain evidence="2 3">CCMP1005</strain>
    </source>
</reference>
<dbReference type="EMBL" id="AGNL01043455">
    <property type="protein sequence ID" value="EJK50552.1"/>
    <property type="molecule type" value="Genomic_DNA"/>
</dbReference>
<comment type="caution">
    <text evidence="2">The sequence shown here is derived from an EMBL/GenBank/DDBJ whole genome shotgun (WGS) entry which is preliminary data.</text>
</comment>